<protein>
    <recommendedName>
        <fullName evidence="3">Lipoprotein</fullName>
    </recommendedName>
</protein>
<evidence type="ECO:0008006" key="3">
    <source>
        <dbReference type="Google" id="ProtNLM"/>
    </source>
</evidence>
<evidence type="ECO:0000313" key="1">
    <source>
        <dbReference type="EMBL" id="OYO18398.1"/>
    </source>
</evidence>
<proteinExistence type="predicted"/>
<dbReference type="AlphaFoldDB" id="A0A255GRI9"/>
<dbReference type="RefSeq" id="WP_094365066.1">
    <property type="nucleotide sequence ID" value="NZ_NMVQ01000044.1"/>
</dbReference>
<dbReference type="Proteomes" id="UP000216311">
    <property type="component" value="Unassembled WGS sequence"/>
</dbReference>
<gene>
    <name evidence="1" type="ORF">CGZ93_15550</name>
</gene>
<dbReference type="EMBL" id="NMVQ01000044">
    <property type="protein sequence ID" value="OYO18398.1"/>
    <property type="molecule type" value="Genomic_DNA"/>
</dbReference>
<sequence>MVTRRGFGLIGLGAVVAGLSGCGGAGDRAEKIRAWLADQPAVERVEKVEVRRRLEALLTAEYFATAVLRASATAAQLEPLVAGWRRQVGSWTTAGLTLDGRVGLHLYGEFDGSRLTAIWQQLVEDRRVTGARVSARHRLGDNWQRGMVEVTGAGFEVYAALIAPGSGVLDHGYNLRLNAPRVGLEVRDAAELARASRAGVAAVLAIAPQITLSGLLQEGASWLEIRRAGDRSEEVARVWQQAGGPATVRLRFP</sequence>
<name>A0A255GRI9_9ACTN</name>
<accession>A0A255GRI9</accession>
<organism evidence="1 2">
    <name type="scientific">Enemella dayhoffiae</name>
    <dbReference type="NCBI Taxonomy" id="2016507"/>
    <lineage>
        <taxon>Bacteria</taxon>
        <taxon>Bacillati</taxon>
        <taxon>Actinomycetota</taxon>
        <taxon>Actinomycetes</taxon>
        <taxon>Propionibacteriales</taxon>
        <taxon>Propionibacteriaceae</taxon>
        <taxon>Enemella</taxon>
    </lineage>
</organism>
<dbReference type="PROSITE" id="PS51257">
    <property type="entry name" value="PROKAR_LIPOPROTEIN"/>
    <property type="match status" value="1"/>
</dbReference>
<keyword evidence="2" id="KW-1185">Reference proteome</keyword>
<comment type="caution">
    <text evidence="1">The sequence shown here is derived from an EMBL/GenBank/DDBJ whole genome shotgun (WGS) entry which is preliminary data.</text>
</comment>
<reference evidence="1 2" key="1">
    <citation type="submission" date="2017-07" db="EMBL/GenBank/DDBJ databases">
        <title>Draft whole genome sequences of clinical Proprionibacteriaceae strains.</title>
        <authorList>
            <person name="Bernier A.-M."/>
            <person name="Bernard K."/>
            <person name="Domingo M.-C."/>
        </authorList>
    </citation>
    <scope>NUCLEOTIDE SEQUENCE [LARGE SCALE GENOMIC DNA]</scope>
    <source>
        <strain evidence="1 2">NML 130396</strain>
    </source>
</reference>
<evidence type="ECO:0000313" key="2">
    <source>
        <dbReference type="Proteomes" id="UP000216311"/>
    </source>
</evidence>